<dbReference type="InterPro" id="IPR016193">
    <property type="entry name" value="Cytidine_deaminase-like"/>
</dbReference>
<dbReference type="CDD" id="cd01285">
    <property type="entry name" value="nucleoside_deaminase"/>
    <property type="match status" value="1"/>
</dbReference>
<feature type="domain" description="CMP/dCMP-type deaminase" evidence="1">
    <location>
        <begin position="4"/>
        <end position="137"/>
    </location>
</feature>
<dbReference type="OrthoDB" id="9802676at2"/>
<evidence type="ECO:0000259" key="1">
    <source>
        <dbReference type="PROSITE" id="PS51747"/>
    </source>
</evidence>
<protein>
    <submittedName>
        <fullName evidence="2">CMP/dCMP deaminase zinc-binding</fullName>
    </submittedName>
</protein>
<reference evidence="2" key="1">
    <citation type="submission" date="2009-01" db="EMBL/GenBank/DDBJ databases">
        <title>Complete sequence of chromosome Cyanothece sp. PCC 7425.</title>
        <authorList>
            <consortium name="US DOE Joint Genome Institute"/>
            <person name="Lucas S."/>
            <person name="Copeland A."/>
            <person name="Lapidus A."/>
            <person name="Glavina del Rio T."/>
            <person name="Dalin E."/>
            <person name="Tice H."/>
            <person name="Bruce D."/>
            <person name="Goodwin L."/>
            <person name="Pitluck S."/>
            <person name="Sims D."/>
            <person name="Meineke L."/>
            <person name="Brettin T."/>
            <person name="Detter J.C."/>
            <person name="Han C."/>
            <person name="Larimer F."/>
            <person name="Land M."/>
            <person name="Hauser L."/>
            <person name="Kyrpides N."/>
            <person name="Ovchinnikova G."/>
            <person name="Liberton M."/>
            <person name="Stoeckel J."/>
            <person name="Banerjee A."/>
            <person name="Singh A."/>
            <person name="Page L."/>
            <person name="Sato H."/>
            <person name="Zhao L."/>
            <person name="Sherman L."/>
            <person name="Pakrasi H."/>
            <person name="Richardson P."/>
        </authorList>
    </citation>
    <scope>NUCLEOTIDE SEQUENCE</scope>
    <source>
        <strain evidence="2">PCC 7425</strain>
    </source>
</reference>
<organism evidence="2">
    <name type="scientific">Cyanothece sp. (strain PCC 7425 / ATCC 29141)</name>
    <dbReference type="NCBI Taxonomy" id="395961"/>
    <lineage>
        <taxon>Bacteria</taxon>
        <taxon>Bacillati</taxon>
        <taxon>Cyanobacteriota</taxon>
        <taxon>Cyanophyceae</taxon>
        <taxon>Gomontiellales</taxon>
        <taxon>Cyanothecaceae</taxon>
        <taxon>Cyanothece</taxon>
    </lineage>
</organism>
<dbReference type="Pfam" id="PF00383">
    <property type="entry name" value="dCMP_cyt_deam_1"/>
    <property type="match status" value="1"/>
</dbReference>
<accession>B8HU47</accession>
<dbReference type="Gene3D" id="3.40.140.10">
    <property type="entry name" value="Cytidine Deaminase, domain 2"/>
    <property type="match status" value="1"/>
</dbReference>
<evidence type="ECO:0000313" key="2">
    <source>
        <dbReference type="EMBL" id="ACL42967.1"/>
    </source>
</evidence>
<proteinExistence type="predicted"/>
<dbReference type="PROSITE" id="PS51747">
    <property type="entry name" value="CYT_DCMP_DEAMINASES_2"/>
    <property type="match status" value="1"/>
</dbReference>
<name>B8HU47_CYAP4</name>
<gene>
    <name evidence="2" type="ordered locus">Cyan7425_0576</name>
</gene>
<dbReference type="STRING" id="395961.Cyan7425_0576"/>
<dbReference type="PANTHER" id="PTHR11079">
    <property type="entry name" value="CYTOSINE DEAMINASE FAMILY MEMBER"/>
    <property type="match status" value="1"/>
</dbReference>
<dbReference type="HOGENOM" id="CLU_025810_5_2_3"/>
<dbReference type="EMBL" id="CP001344">
    <property type="protein sequence ID" value="ACL42967.1"/>
    <property type="molecule type" value="Genomic_DNA"/>
</dbReference>
<dbReference type="eggNOG" id="COG0590">
    <property type="taxonomic scope" value="Bacteria"/>
</dbReference>
<dbReference type="PANTHER" id="PTHR11079:SF162">
    <property type="entry name" value="RIBOFLAVIN BIOSYNTHESIS PROTEIN PYRD, CHLOROPLASTIC"/>
    <property type="match status" value="1"/>
</dbReference>
<dbReference type="KEGG" id="cyn:Cyan7425_0576"/>
<dbReference type="GO" id="GO:0003824">
    <property type="term" value="F:catalytic activity"/>
    <property type="evidence" value="ECO:0007669"/>
    <property type="project" value="InterPro"/>
</dbReference>
<dbReference type="InterPro" id="IPR002125">
    <property type="entry name" value="CMP_dCMP_dom"/>
</dbReference>
<dbReference type="AlphaFoldDB" id="B8HU47"/>
<sequence>MHRGEDERLIRRAIELGRRAALDLCTGGPFGCVIAKDGAIIAEGYNRVVAENDPTWHGEMAAIRQAAKQLQTFDLSGCVLYTSAEPCPMCAAACWWARLDRIVYASRVEDALKYGGFDDREIYLDLQKPIQERKIPHQELLRDEALKIWQLYQAKPDRVPY</sequence>
<dbReference type="SUPFAM" id="SSF53927">
    <property type="entry name" value="Cytidine deaminase-like"/>
    <property type="match status" value="1"/>
</dbReference>